<feature type="non-terminal residue" evidence="10">
    <location>
        <position position="409"/>
    </location>
</feature>
<name>A0A3E2HC46_SCYLI</name>
<evidence type="ECO:0000256" key="9">
    <source>
        <dbReference type="SAM" id="SignalP"/>
    </source>
</evidence>
<reference evidence="10 11" key="1">
    <citation type="submission" date="2018-05" db="EMBL/GenBank/DDBJ databases">
        <title>Draft genome sequence of Scytalidium lignicola DSM 105466, a ubiquitous saprotrophic fungus.</title>
        <authorList>
            <person name="Buettner E."/>
            <person name="Gebauer A.M."/>
            <person name="Hofrichter M."/>
            <person name="Liers C."/>
            <person name="Kellner H."/>
        </authorList>
    </citation>
    <scope>NUCLEOTIDE SEQUENCE [LARGE SCALE GENOMIC DNA]</scope>
    <source>
        <strain evidence="10 11">DSM 105466</strain>
    </source>
</reference>
<keyword evidence="5 9" id="KW-0732">Signal</keyword>
<dbReference type="SUPFAM" id="SSF51445">
    <property type="entry name" value="(Trans)glycosidases"/>
    <property type="match status" value="1"/>
</dbReference>
<evidence type="ECO:0000313" key="10">
    <source>
        <dbReference type="EMBL" id="RFU30976.1"/>
    </source>
</evidence>
<dbReference type="GO" id="GO:0005576">
    <property type="term" value="C:extracellular region"/>
    <property type="evidence" value="ECO:0007669"/>
    <property type="project" value="TreeGrafter"/>
</dbReference>
<feature type="signal peptide" evidence="9">
    <location>
        <begin position="1"/>
        <end position="19"/>
    </location>
</feature>
<organism evidence="10 11">
    <name type="scientific">Scytalidium lignicola</name>
    <name type="common">Hyphomycete</name>
    <dbReference type="NCBI Taxonomy" id="5539"/>
    <lineage>
        <taxon>Eukaryota</taxon>
        <taxon>Fungi</taxon>
        <taxon>Dikarya</taxon>
        <taxon>Ascomycota</taxon>
        <taxon>Pezizomycotina</taxon>
        <taxon>Leotiomycetes</taxon>
        <taxon>Leotiomycetes incertae sedis</taxon>
        <taxon>Scytalidium</taxon>
    </lineage>
</organism>
<dbReference type="InterPro" id="IPR017853">
    <property type="entry name" value="GH"/>
</dbReference>
<keyword evidence="4" id="KW-0964">Secreted</keyword>
<dbReference type="AlphaFoldDB" id="A0A3E2HC46"/>
<dbReference type="GO" id="GO:0009277">
    <property type="term" value="C:fungal-type cell wall"/>
    <property type="evidence" value="ECO:0007669"/>
    <property type="project" value="TreeGrafter"/>
</dbReference>
<dbReference type="EMBL" id="NCSJ02000087">
    <property type="protein sequence ID" value="RFU30976.1"/>
    <property type="molecule type" value="Genomic_DNA"/>
</dbReference>
<comment type="caution">
    <text evidence="10">The sequence shown here is derived from an EMBL/GenBank/DDBJ whole genome shotgun (WGS) entry which is preliminary data.</text>
</comment>
<keyword evidence="3" id="KW-0134">Cell wall</keyword>
<dbReference type="Proteomes" id="UP000258309">
    <property type="component" value="Unassembled WGS sequence"/>
</dbReference>
<dbReference type="InterPro" id="IPR000490">
    <property type="entry name" value="Glyco_hydro_17"/>
</dbReference>
<feature type="chain" id="PRO_5017535185" evidence="9">
    <location>
        <begin position="20"/>
        <end position="409"/>
    </location>
</feature>
<dbReference type="GO" id="GO:0009986">
    <property type="term" value="C:cell surface"/>
    <property type="evidence" value="ECO:0007669"/>
    <property type="project" value="TreeGrafter"/>
</dbReference>
<keyword evidence="6" id="KW-0378">Hydrolase</keyword>
<feature type="region of interest" description="Disordered" evidence="8">
    <location>
        <begin position="74"/>
        <end position="138"/>
    </location>
</feature>
<comment type="similarity">
    <text evidence="2 7">Belongs to the glycosyl hydrolase 17 family.</text>
</comment>
<evidence type="ECO:0000313" key="11">
    <source>
        <dbReference type="Proteomes" id="UP000258309"/>
    </source>
</evidence>
<accession>A0A3E2HC46</accession>
<sequence>MKTAALAISAIALLQLSVAQPHGHRHEHWRRHQKRDAVATVVDTVYVPEVIVWVDEDGNPVSTATTNVPVPTTFVSSSPAVVPSATGTPASAPAPAPAQADNAAAVAQAPSPASSAAASPATSSATSAPAPAYGGGSSAGGSASGSGYGFSYSPYTASGACKTQDQVNTDLAAIGSGYSIVRIYGTDCNQVHTVLSAAKTHGFKLFAGVFDIQNLNDEISIIVSAANGDWSQFDTISIGNELVNSGTADAATVVAAIGTARALLKNAGYTGKIVTVDTLVATRQNPILCGASDVCAVNSHPFFDGNTNAEDAGNFLTTQIASLKSVLADANQPILITETGWPSAGQPNGVAVPSPANQQTAITAIKSAFASNPASVILFSTYNDQWKQDSAYTFGAEKFWGFLGNAPSG</sequence>
<keyword evidence="11" id="KW-1185">Reference proteome</keyword>
<dbReference type="PANTHER" id="PTHR16631:SF14">
    <property type="entry name" value="FAMILY 17 GLUCOSIDASE SCW10-RELATED"/>
    <property type="match status" value="1"/>
</dbReference>
<dbReference type="STRING" id="5539.A0A3E2HC46"/>
<proteinExistence type="inferred from homology"/>
<dbReference type="OMA" id="KRTMITE"/>
<evidence type="ECO:0000256" key="5">
    <source>
        <dbReference type="ARBA" id="ARBA00022729"/>
    </source>
</evidence>
<protein>
    <submittedName>
        <fullName evidence="10">Uncharacterized protein</fullName>
    </submittedName>
</protein>
<evidence type="ECO:0000256" key="1">
    <source>
        <dbReference type="ARBA" id="ARBA00004191"/>
    </source>
</evidence>
<evidence type="ECO:0000256" key="4">
    <source>
        <dbReference type="ARBA" id="ARBA00022525"/>
    </source>
</evidence>
<evidence type="ECO:0000256" key="3">
    <source>
        <dbReference type="ARBA" id="ARBA00022512"/>
    </source>
</evidence>
<dbReference type="Pfam" id="PF00332">
    <property type="entry name" value="Glyco_hydro_17"/>
    <property type="match status" value="1"/>
</dbReference>
<comment type="subcellular location">
    <subcellularLocation>
        <location evidence="1">Secreted</location>
        <location evidence="1">Cell wall</location>
    </subcellularLocation>
</comment>
<evidence type="ECO:0000256" key="6">
    <source>
        <dbReference type="ARBA" id="ARBA00022801"/>
    </source>
</evidence>
<dbReference type="GO" id="GO:0005975">
    <property type="term" value="P:carbohydrate metabolic process"/>
    <property type="evidence" value="ECO:0007669"/>
    <property type="project" value="InterPro"/>
</dbReference>
<dbReference type="PANTHER" id="PTHR16631">
    <property type="entry name" value="GLUCAN 1,3-BETA-GLUCOSIDASE"/>
    <property type="match status" value="1"/>
</dbReference>
<dbReference type="GO" id="GO:0071555">
    <property type="term" value="P:cell wall organization"/>
    <property type="evidence" value="ECO:0007669"/>
    <property type="project" value="TreeGrafter"/>
</dbReference>
<evidence type="ECO:0000256" key="2">
    <source>
        <dbReference type="ARBA" id="ARBA00008773"/>
    </source>
</evidence>
<dbReference type="OrthoDB" id="941679at2759"/>
<dbReference type="GO" id="GO:0042973">
    <property type="term" value="F:glucan endo-1,3-beta-D-glucosidase activity"/>
    <property type="evidence" value="ECO:0007669"/>
    <property type="project" value="TreeGrafter"/>
</dbReference>
<evidence type="ECO:0000256" key="8">
    <source>
        <dbReference type="SAM" id="MobiDB-lite"/>
    </source>
</evidence>
<evidence type="ECO:0000256" key="7">
    <source>
        <dbReference type="RuleBase" id="RU004335"/>
    </source>
</evidence>
<feature type="non-terminal residue" evidence="10">
    <location>
        <position position="1"/>
    </location>
</feature>
<dbReference type="Gene3D" id="3.20.20.80">
    <property type="entry name" value="Glycosidases"/>
    <property type="match status" value="2"/>
</dbReference>
<feature type="compositionally biased region" description="Low complexity" evidence="8">
    <location>
        <begin position="74"/>
        <end position="132"/>
    </location>
</feature>
<gene>
    <name evidence="10" type="ORF">B7463_g5352</name>
</gene>
<dbReference type="InterPro" id="IPR050732">
    <property type="entry name" value="Beta-glucan_modifiers"/>
</dbReference>